<evidence type="ECO:0000313" key="3">
    <source>
        <dbReference type="EMBL" id="ALB00625.1"/>
    </source>
</evidence>
<dbReference type="Gene3D" id="3.30.428.10">
    <property type="entry name" value="HIT-like"/>
    <property type="match status" value="1"/>
</dbReference>
<dbReference type="PROSITE" id="PS51084">
    <property type="entry name" value="HIT_2"/>
    <property type="match status" value="1"/>
</dbReference>
<protein>
    <submittedName>
        <fullName evidence="3">Hit family protein</fullName>
    </submittedName>
</protein>
<reference evidence="3" key="1">
    <citation type="journal article" date="2016" name="PLoS ONE">
        <title>A Look into the Melting Pot: The mecC-Harboring Region Is a Recombination Hot Spot in Staphylococcus stepanovicii.</title>
        <authorList>
            <person name="Semmler T."/>
            <person name="Harrison E.M."/>
            <person name="Lubke-Becker A."/>
            <person name="Ulrich R.G."/>
            <person name="Wieler L.H."/>
            <person name="Guenther S."/>
            <person name="Stamm I."/>
            <person name="Hanssen A.M."/>
            <person name="Holmes M.A."/>
            <person name="Vincze S."/>
            <person name="Walther B."/>
        </authorList>
    </citation>
    <scope>NUCLEOTIDE SEQUENCE</scope>
    <source>
        <strain evidence="3">IMT28705</strain>
    </source>
</reference>
<dbReference type="EMBL" id="KR732654">
    <property type="protein sequence ID" value="ALB00625.1"/>
    <property type="molecule type" value="Genomic_DNA"/>
</dbReference>
<proteinExistence type="predicted"/>
<evidence type="ECO:0000259" key="2">
    <source>
        <dbReference type="PROSITE" id="PS51084"/>
    </source>
</evidence>
<organism evidence="3">
    <name type="scientific">Mammaliicoccus stepanovicii</name>
    <dbReference type="NCBI Taxonomy" id="643214"/>
    <lineage>
        <taxon>Bacteria</taxon>
        <taxon>Bacillati</taxon>
        <taxon>Bacillota</taxon>
        <taxon>Bacilli</taxon>
        <taxon>Bacillales</taxon>
        <taxon>Staphylococcaceae</taxon>
        <taxon>Mammaliicoccus</taxon>
    </lineage>
</organism>
<name>A0A0K2JNF0_9STAP</name>
<evidence type="ECO:0000256" key="1">
    <source>
        <dbReference type="PROSITE-ProRule" id="PRU00464"/>
    </source>
</evidence>
<feature type="domain" description="HIT" evidence="2">
    <location>
        <begin position="6"/>
        <end position="109"/>
    </location>
</feature>
<sequence length="137" mass="16085">MHWKENRILSAKNGTNPMVIKELKGSYVVFGDVQFLPGYCELLPKREVRLLNDLTLEERQDSLLDMSLVGDAMIKALNPTRVNYEILGNKDHFLHAHLFPRYEWEDELVKYMPVWAYDGSNWSNEETAYDPEKHDEI</sequence>
<accession>A0A0K2JNF0</accession>
<comment type="caution">
    <text evidence="1">Lacks conserved residue(s) required for the propagation of feature annotation.</text>
</comment>
<dbReference type="GO" id="GO:0003824">
    <property type="term" value="F:catalytic activity"/>
    <property type="evidence" value="ECO:0007669"/>
    <property type="project" value="InterPro"/>
</dbReference>
<dbReference type="InterPro" id="IPR036265">
    <property type="entry name" value="HIT-like_sf"/>
</dbReference>
<dbReference type="SUPFAM" id="SSF54197">
    <property type="entry name" value="HIT-like"/>
    <property type="match status" value="1"/>
</dbReference>
<dbReference type="AlphaFoldDB" id="A0A0K2JNF0"/>
<dbReference type="InterPro" id="IPR011146">
    <property type="entry name" value="HIT-like"/>
</dbReference>